<dbReference type="WBParaSite" id="TTAC_0000565101-mRNA-1">
    <property type="protein sequence ID" value="TTAC_0000565101-mRNA-1"/>
    <property type="gene ID" value="TTAC_0000565101"/>
</dbReference>
<accession>A0A0R3WY11</accession>
<dbReference type="AlphaFoldDB" id="A0A0R3WY11"/>
<evidence type="ECO:0000313" key="1">
    <source>
        <dbReference type="EMBL" id="VDM27357.1"/>
    </source>
</evidence>
<name>A0A0R3WY11_HYDTA</name>
<gene>
    <name evidence="1" type="ORF">TTAC_LOCUS5636</name>
</gene>
<protein>
    <submittedName>
        <fullName evidence="1 3">Uncharacterized protein</fullName>
    </submittedName>
</protein>
<evidence type="ECO:0000313" key="2">
    <source>
        <dbReference type="Proteomes" id="UP000274429"/>
    </source>
</evidence>
<dbReference type="Proteomes" id="UP000274429">
    <property type="component" value="Unassembled WGS sequence"/>
</dbReference>
<sequence length="124" mass="13887">MQFEDVLSFRFSNNCGTVGEPCYGKSNKRIVDRGWIYELDIDASTHIQPPPPPLVELEAPHGHGQWKYACTDFAIRGEARMGQQQSVQLPGGMVNCASTYMLSDSVTCLTLIRLAPEVKRRIML</sequence>
<reference evidence="3" key="1">
    <citation type="submission" date="2017-02" db="UniProtKB">
        <authorList>
            <consortium name="WormBaseParasite"/>
        </authorList>
    </citation>
    <scope>IDENTIFICATION</scope>
</reference>
<dbReference type="EMBL" id="UYWX01008330">
    <property type="protein sequence ID" value="VDM27357.1"/>
    <property type="molecule type" value="Genomic_DNA"/>
</dbReference>
<keyword evidence="2" id="KW-1185">Reference proteome</keyword>
<organism evidence="3">
    <name type="scientific">Hydatigena taeniaeformis</name>
    <name type="common">Feline tapeworm</name>
    <name type="synonym">Taenia taeniaeformis</name>
    <dbReference type="NCBI Taxonomy" id="6205"/>
    <lineage>
        <taxon>Eukaryota</taxon>
        <taxon>Metazoa</taxon>
        <taxon>Spiralia</taxon>
        <taxon>Lophotrochozoa</taxon>
        <taxon>Platyhelminthes</taxon>
        <taxon>Cestoda</taxon>
        <taxon>Eucestoda</taxon>
        <taxon>Cyclophyllidea</taxon>
        <taxon>Taeniidae</taxon>
        <taxon>Hydatigera</taxon>
    </lineage>
</organism>
<proteinExistence type="predicted"/>
<reference evidence="1 2" key="2">
    <citation type="submission" date="2018-11" db="EMBL/GenBank/DDBJ databases">
        <authorList>
            <consortium name="Pathogen Informatics"/>
        </authorList>
    </citation>
    <scope>NUCLEOTIDE SEQUENCE [LARGE SCALE GENOMIC DNA]</scope>
</reference>
<evidence type="ECO:0000313" key="3">
    <source>
        <dbReference type="WBParaSite" id="TTAC_0000565101-mRNA-1"/>
    </source>
</evidence>